<evidence type="ECO:0000313" key="3">
    <source>
        <dbReference type="Proteomes" id="UP000252707"/>
    </source>
</evidence>
<feature type="domain" description="4Fe-4S ferredoxin-type" evidence="1">
    <location>
        <begin position="157"/>
        <end position="187"/>
    </location>
</feature>
<evidence type="ECO:0000313" key="2">
    <source>
        <dbReference type="EMBL" id="RCX32327.1"/>
    </source>
</evidence>
<dbReference type="Proteomes" id="UP000252707">
    <property type="component" value="Unassembled WGS sequence"/>
</dbReference>
<protein>
    <recommendedName>
        <fullName evidence="1">4Fe-4S ferredoxin-type domain-containing protein</fullName>
    </recommendedName>
</protein>
<name>A0A369CIR3_9GAMM</name>
<reference evidence="2 3" key="1">
    <citation type="submission" date="2018-07" db="EMBL/GenBank/DDBJ databases">
        <title>Genomic Encyclopedia of Type Strains, Phase IV (KMG-IV): sequencing the most valuable type-strain genomes for metagenomic binning, comparative biology and taxonomic classification.</title>
        <authorList>
            <person name="Goeker M."/>
        </authorList>
    </citation>
    <scope>NUCLEOTIDE SEQUENCE [LARGE SCALE GENOMIC DNA]</scope>
    <source>
        <strain evidence="2 3">DSM 26407</strain>
    </source>
</reference>
<organism evidence="2 3">
    <name type="scientific">Thioalbus denitrificans</name>
    <dbReference type="NCBI Taxonomy" id="547122"/>
    <lineage>
        <taxon>Bacteria</taxon>
        <taxon>Pseudomonadati</taxon>
        <taxon>Pseudomonadota</taxon>
        <taxon>Gammaproteobacteria</taxon>
        <taxon>Chromatiales</taxon>
        <taxon>Ectothiorhodospiraceae</taxon>
        <taxon>Thioalbus</taxon>
    </lineage>
</organism>
<dbReference type="InterPro" id="IPR017896">
    <property type="entry name" value="4Fe4S_Fe-S-bd"/>
</dbReference>
<dbReference type="PROSITE" id="PS51257">
    <property type="entry name" value="PROKAR_LIPOPROTEIN"/>
    <property type="match status" value="1"/>
</dbReference>
<keyword evidence="3" id="KW-1185">Reference proteome</keyword>
<accession>A0A369CIR3</accession>
<dbReference type="PROSITE" id="PS51379">
    <property type="entry name" value="4FE4S_FER_2"/>
    <property type="match status" value="1"/>
</dbReference>
<evidence type="ECO:0000259" key="1">
    <source>
        <dbReference type="PROSITE" id="PS51379"/>
    </source>
</evidence>
<dbReference type="SUPFAM" id="SSF46548">
    <property type="entry name" value="alpha-helical ferredoxin"/>
    <property type="match status" value="1"/>
</dbReference>
<gene>
    <name evidence="2" type="ORF">DFQ59_102689</name>
</gene>
<sequence>MSGLARVFVDAGRLGYGLQALLSSACLPEGCEEAGGFSHLWLVCNTGARVQRRWLAGRDPESLASAGADPAPGSCGPLDDFCRAELGGLLGDRGHRFLYPRAAEEPQASLVAILGAAGLHRPSPLMQALHRRFGSWWAVRALIAVDAGAGAMIPDTVAEPLGADPCPGCARPCTRACPAGAVGPGGWDWRRCTTYRLEAGSACTRDCPARVACPVGAAFRYPVEVRAYHYGVSRRFLEGWRD</sequence>
<dbReference type="OrthoDB" id="6195205at2"/>
<dbReference type="RefSeq" id="WP_114279122.1">
    <property type="nucleotide sequence ID" value="NZ_QPJY01000002.1"/>
</dbReference>
<proteinExistence type="predicted"/>
<comment type="caution">
    <text evidence="2">The sequence shown here is derived from an EMBL/GenBank/DDBJ whole genome shotgun (WGS) entry which is preliminary data.</text>
</comment>
<dbReference type="EMBL" id="QPJY01000002">
    <property type="protein sequence ID" value="RCX32327.1"/>
    <property type="molecule type" value="Genomic_DNA"/>
</dbReference>
<dbReference type="AlphaFoldDB" id="A0A369CIR3"/>